<evidence type="ECO:0000259" key="2">
    <source>
        <dbReference type="SMART" id="SM00579"/>
    </source>
</evidence>
<dbReference type="Pfam" id="PF24758">
    <property type="entry name" value="LRR_At5g56370"/>
    <property type="match status" value="1"/>
</dbReference>
<comment type="caution">
    <text evidence="3">The sequence shown here is derived from an EMBL/GenBank/DDBJ whole genome shotgun (WGS) entry which is preliminary data.</text>
</comment>
<dbReference type="PANTHER" id="PTHR31900">
    <property type="entry name" value="F-BOX/RNI SUPERFAMILY PROTEIN-RELATED"/>
    <property type="match status" value="1"/>
</dbReference>
<feature type="domain" description="FBD" evidence="2">
    <location>
        <begin position="372"/>
        <end position="441"/>
    </location>
</feature>
<reference evidence="3" key="1">
    <citation type="submission" date="2023-02" db="EMBL/GenBank/DDBJ databases">
        <title>Genome of toxic invasive species Heracleum sosnowskyi carries increased number of genes despite the absence of recent whole-genome duplications.</title>
        <authorList>
            <person name="Schelkunov M."/>
            <person name="Shtratnikova V."/>
            <person name="Makarenko M."/>
            <person name="Klepikova A."/>
            <person name="Omelchenko D."/>
            <person name="Novikova G."/>
            <person name="Obukhova E."/>
            <person name="Bogdanov V."/>
            <person name="Penin A."/>
            <person name="Logacheva M."/>
        </authorList>
    </citation>
    <scope>NUCLEOTIDE SEQUENCE</scope>
    <source>
        <strain evidence="3">Hsosn_3</strain>
        <tissue evidence="3">Leaf</tissue>
    </source>
</reference>
<sequence length="442" mass="50751">MASNTKQAKNSSADRISNLPDSLVILILSLLPFNLAVQTSLLSKRWRPLYLSLSNLRFSDSNGNKSGPQFIDSVDRFLVHRENNLDVKELGLNCAGDYDHTRVDMWISQALDHNVKCMSLEFRFNSGLYKLIPDMYTYEMFEVLRFKWQILVDIPDDFYFSRLKVLEFCYVTFSSYECVKEILLECPVLEDLVIKKCRWLSGHRLTVCGSELRNLTLKCNEWSHGQKRLKIVIDTPELETLKITDSTLADIYVKDPLENIITAHISVGVVRMQMRDSLFELLDNIYDVECLTLTDKAVGALDGVSDYDLPIFHNLVKLVLRVDNWSCWELLPNILASSPNLESLLLPWGVDLAQTSEQYVCGLWRQPTVVPECLSSHLQTIEFGSFSGTEDEFLLAEYLLMYGKALRKVSIYCSESKLESRIRKKLLRFGRGSKSCKIDFIN</sequence>
<organism evidence="3 4">
    <name type="scientific">Heracleum sosnowskyi</name>
    <dbReference type="NCBI Taxonomy" id="360622"/>
    <lineage>
        <taxon>Eukaryota</taxon>
        <taxon>Viridiplantae</taxon>
        <taxon>Streptophyta</taxon>
        <taxon>Embryophyta</taxon>
        <taxon>Tracheophyta</taxon>
        <taxon>Spermatophyta</taxon>
        <taxon>Magnoliopsida</taxon>
        <taxon>eudicotyledons</taxon>
        <taxon>Gunneridae</taxon>
        <taxon>Pentapetalae</taxon>
        <taxon>asterids</taxon>
        <taxon>campanulids</taxon>
        <taxon>Apiales</taxon>
        <taxon>Apiaceae</taxon>
        <taxon>Apioideae</taxon>
        <taxon>apioid superclade</taxon>
        <taxon>Tordylieae</taxon>
        <taxon>Tordyliinae</taxon>
        <taxon>Heracleum</taxon>
    </lineage>
</organism>
<keyword evidence="1" id="KW-1133">Transmembrane helix</keyword>
<keyword evidence="1" id="KW-0812">Transmembrane</keyword>
<accession>A0AAD8IFU9</accession>
<evidence type="ECO:0000313" key="4">
    <source>
        <dbReference type="Proteomes" id="UP001237642"/>
    </source>
</evidence>
<dbReference type="InterPro" id="IPR032675">
    <property type="entry name" value="LRR_dom_sf"/>
</dbReference>
<dbReference type="InterPro" id="IPR050232">
    <property type="entry name" value="FBL13/AtMIF1-like"/>
</dbReference>
<dbReference type="InterPro" id="IPR001810">
    <property type="entry name" value="F-box_dom"/>
</dbReference>
<dbReference type="InterPro" id="IPR036047">
    <property type="entry name" value="F-box-like_dom_sf"/>
</dbReference>
<dbReference type="SUPFAM" id="SSF81383">
    <property type="entry name" value="F-box domain"/>
    <property type="match status" value="1"/>
</dbReference>
<dbReference type="EMBL" id="JAUIZM010000005">
    <property type="protein sequence ID" value="KAK1384711.1"/>
    <property type="molecule type" value="Genomic_DNA"/>
</dbReference>
<evidence type="ECO:0000256" key="1">
    <source>
        <dbReference type="SAM" id="Phobius"/>
    </source>
</evidence>
<dbReference type="InterPro" id="IPR055411">
    <property type="entry name" value="LRR_FXL15/At3g58940/PEG3-like"/>
</dbReference>
<feature type="transmembrane region" description="Helical" evidence="1">
    <location>
        <begin position="23"/>
        <end position="42"/>
    </location>
</feature>
<reference evidence="3" key="2">
    <citation type="submission" date="2023-05" db="EMBL/GenBank/DDBJ databases">
        <authorList>
            <person name="Schelkunov M.I."/>
        </authorList>
    </citation>
    <scope>NUCLEOTIDE SEQUENCE</scope>
    <source>
        <strain evidence="3">Hsosn_3</strain>
        <tissue evidence="3">Leaf</tissue>
    </source>
</reference>
<protein>
    <submittedName>
        <fullName evidence="3">F-box domain-containing protein</fullName>
    </submittedName>
</protein>
<proteinExistence type="predicted"/>
<name>A0AAD8IFU9_9APIA</name>
<dbReference type="Gene3D" id="3.80.10.10">
    <property type="entry name" value="Ribonuclease Inhibitor"/>
    <property type="match status" value="1"/>
</dbReference>
<dbReference type="PANTHER" id="PTHR31900:SF34">
    <property type="entry name" value="EMB|CAB62440.1-RELATED"/>
    <property type="match status" value="1"/>
</dbReference>
<gene>
    <name evidence="3" type="ORF">POM88_022446</name>
</gene>
<keyword evidence="1" id="KW-0472">Membrane</keyword>
<dbReference type="AlphaFoldDB" id="A0AAD8IFU9"/>
<keyword evidence="4" id="KW-1185">Reference proteome</keyword>
<evidence type="ECO:0000313" key="3">
    <source>
        <dbReference type="EMBL" id="KAK1384711.1"/>
    </source>
</evidence>
<dbReference type="Pfam" id="PF00646">
    <property type="entry name" value="F-box"/>
    <property type="match status" value="1"/>
</dbReference>
<dbReference type="InterPro" id="IPR006566">
    <property type="entry name" value="FBD"/>
</dbReference>
<dbReference type="Pfam" id="PF08387">
    <property type="entry name" value="FBD"/>
    <property type="match status" value="1"/>
</dbReference>
<dbReference type="Proteomes" id="UP001237642">
    <property type="component" value="Unassembled WGS sequence"/>
</dbReference>
<dbReference type="SMART" id="SM00579">
    <property type="entry name" value="FBD"/>
    <property type="match status" value="1"/>
</dbReference>
<dbReference type="SUPFAM" id="SSF52058">
    <property type="entry name" value="L domain-like"/>
    <property type="match status" value="1"/>
</dbReference>
<dbReference type="Gene3D" id="1.20.1280.50">
    <property type="match status" value="1"/>
</dbReference>